<dbReference type="AlphaFoldDB" id="A0A501WSD9"/>
<evidence type="ECO:0000313" key="2">
    <source>
        <dbReference type="Proteomes" id="UP000319255"/>
    </source>
</evidence>
<reference evidence="1 2" key="1">
    <citation type="submission" date="2019-06" db="EMBL/GenBank/DDBJ databases">
        <title>A novel bacterium of genus Amaricoccus, isolated from marine sediment.</title>
        <authorList>
            <person name="Huang H."/>
            <person name="Mo K."/>
            <person name="Hu Y."/>
        </authorList>
    </citation>
    <scope>NUCLEOTIDE SEQUENCE [LARGE SCALE GENOMIC DNA]</scope>
    <source>
        <strain evidence="1 2">HB172011</strain>
    </source>
</reference>
<organism evidence="1 2">
    <name type="scientific">Amaricoccus solimangrovi</name>
    <dbReference type="NCBI Taxonomy" id="2589815"/>
    <lineage>
        <taxon>Bacteria</taxon>
        <taxon>Pseudomonadati</taxon>
        <taxon>Pseudomonadota</taxon>
        <taxon>Alphaproteobacteria</taxon>
        <taxon>Rhodobacterales</taxon>
        <taxon>Paracoccaceae</taxon>
        <taxon>Amaricoccus</taxon>
    </lineage>
</organism>
<dbReference type="InterPro" id="IPR036709">
    <property type="entry name" value="Autotransporte_beta_dom_sf"/>
</dbReference>
<sequence length="100" mass="10153">MGSTSAPRSISMSMRAGGEGLRAFASLGAAFSTDGATAHFVGASVGGFTSEVALPRRHARIGAGVEMAGEGRYTLRADHEGAFGSGLETHAIALRAGIRF</sequence>
<dbReference type="RefSeq" id="WP_140454035.1">
    <property type="nucleotide sequence ID" value="NZ_VFRP01000008.1"/>
</dbReference>
<dbReference type="EMBL" id="VFRP01000008">
    <property type="protein sequence ID" value="TPE51004.1"/>
    <property type="molecule type" value="Genomic_DNA"/>
</dbReference>
<accession>A0A501WSD9</accession>
<comment type="caution">
    <text evidence="1">The sequence shown here is derived from an EMBL/GenBank/DDBJ whole genome shotgun (WGS) entry which is preliminary data.</text>
</comment>
<dbReference type="SUPFAM" id="SSF103515">
    <property type="entry name" value="Autotransporter"/>
    <property type="match status" value="1"/>
</dbReference>
<gene>
    <name evidence="1" type="ORF">FJM51_10230</name>
</gene>
<evidence type="ECO:0000313" key="1">
    <source>
        <dbReference type="EMBL" id="TPE51004.1"/>
    </source>
</evidence>
<keyword evidence="2" id="KW-1185">Reference proteome</keyword>
<name>A0A501WSD9_9RHOB</name>
<proteinExistence type="predicted"/>
<protein>
    <recommendedName>
        <fullName evidence="3">Autotransporter domain-containing protein</fullName>
    </recommendedName>
</protein>
<evidence type="ECO:0008006" key="3">
    <source>
        <dbReference type="Google" id="ProtNLM"/>
    </source>
</evidence>
<dbReference type="Gene3D" id="2.40.128.130">
    <property type="entry name" value="Autotransporter beta-domain"/>
    <property type="match status" value="1"/>
</dbReference>
<dbReference type="Proteomes" id="UP000319255">
    <property type="component" value="Unassembled WGS sequence"/>
</dbReference>
<dbReference type="OrthoDB" id="7794164at2"/>